<organism evidence="1 2">
    <name type="scientific">Pyrus ussuriensis x Pyrus communis</name>
    <dbReference type="NCBI Taxonomy" id="2448454"/>
    <lineage>
        <taxon>Eukaryota</taxon>
        <taxon>Viridiplantae</taxon>
        <taxon>Streptophyta</taxon>
        <taxon>Embryophyta</taxon>
        <taxon>Tracheophyta</taxon>
        <taxon>Spermatophyta</taxon>
        <taxon>Magnoliopsida</taxon>
        <taxon>eudicotyledons</taxon>
        <taxon>Gunneridae</taxon>
        <taxon>Pentapetalae</taxon>
        <taxon>rosids</taxon>
        <taxon>fabids</taxon>
        <taxon>Rosales</taxon>
        <taxon>Rosaceae</taxon>
        <taxon>Amygdaloideae</taxon>
        <taxon>Maleae</taxon>
        <taxon>Pyrus</taxon>
    </lineage>
</organism>
<evidence type="ECO:0000313" key="2">
    <source>
        <dbReference type="Proteomes" id="UP000327157"/>
    </source>
</evidence>
<gene>
    <name evidence="1" type="ORF">D8674_035166</name>
</gene>
<evidence type="ECO:0000313" key="1">
    <source>
        <dbReference type="EMBL" id="KAB2612850.1"/>
    </source>
</evidence>
<reference evidence="2" key="2">
    <citation type="submission" date="2019-10" db="EMBL/GenBank/DDBJ databases">
        <title>A de novo genome assembly of a pear dwarfing rootstock.</title>
        <authorList>
            <person name="Wang F."/>
            <person name="Wang J."/>
            <person name="Li S."/>
            <person name="Zhang Y."/>
            <person name="Fang M."/>
            <person name="Ma L."/>
            <person name="Zhao Y."/>
            <person name="Jiang S."/>
        </authorList>
    </citation>
    <scope>NUCLEOTIDE SEQUENCE [LARGE SCALE GENOMIC DNA]</scope>
</reference>
<accession>A0A5N5GHK7</accession>
<reference evidence="1 2" key="3">
    <citation type="submission" date="2019-11" db="EMBL/GenBank/DDBJ databases">
        <title>A de novo genome assembly of a pear dwarfing rootstock.</title>
        <authorList>
            <person name="Wang F."/>
            <person name="Wang J."/>
            <person name="Li S."/>
            <person name="Zhang Y."/>
            <person name="Fang M."/>
            <person name="Ma L."/>
            <person name="Zhao Y."/>
            <person name="Jiang S."/>
        </authorList>
    </citation>
    <scope>NUCLEOTIDE SEQUENCE [LARGE SCALE GENOMIC DNA]</scope>
    <source>
        <strain evidence="1">S2</strain>
        <tissue evidence="1">Leaf</tissue>
    </source>
</reference>
<protein>
    <submittedName>
        <fullName evidence="1">Uncharacterized protein</fullName>
    </submittedName>
</protein>
<dbReference type="OrthoDB" id="1642910at2759"/>
<sequence>MVLMYFLGQLQSCLLQPDMDVSVMKFSCCVENIAFIVVSVSMAEQIFTYEGIKSSDDCAYLGKFATPHGKTYLSHEWRKYISHVGKEFPSGASEFKQRLMKYVVEGFQSHLSDLNKYKRSCCANYYYFIIVKVLLLKKRKLSYLLSFRSWVSFTIRSYKFQ</sequence>
<name>A0A5N5GHK7_9ROSA</name>
<dbReference type="AlphaFoldDB" id="A0A5N5GHK7"/>
<dbReference type="Proteomes" id="UP000327157">
    <property type="component" value="Chromosome 9"/>
</dbReference>
<dbReference type="EMBL" id="SMOL01000458">
    <property type="protein sequence ID" value="KAB2612850.1"/>
    <property type="molecule type" value="Genomic_DNA"/>
</dbReference>
<proteinExistence type="predicted"/>
<reference evidence="1 2" key="1">
    <citation type="submission" date="2019-09" db="EMBL/GenBank/DDBJ databases">
        <authorList>
            <person name="Ou C."/>
        </authorList>
    </citation>
    <scope>NUCLEOTIDE SEQUENCE [LARGE SCALE GENOMIC DNA]</scope>
    <source>
        <strain evidence="1">S2</strain>
        <tissue evidence="1">Leaf</tissue>
    </source>
</reference>
<keyword evidence="2" id="KW-1185">Reference proteome</keyword>
<comment type="caution">
    <text evidence="1">The sequence shown here is derived from an EMBL/GenBank/DDBJ whole genome shotgun (WGS) entry which is preliminary data.</text>
</comment>